<dbReference type="AlphaFoldDB" id="W1U0Z4"/>
<name>W1U0Z4_9FIRM</name>
<accession>W1U0Z4</accession>
<dbReference type="EMBL" id="AZMC01000240">
    <property type="protein sequence ID" value="ETI87230.1"/>
    <property type="molecule type" value="Genomic_DNA"/>
</dbReference>
<proteinExistence type="inferred from homology"/>
<dbReference type="PROSITE" id="PS50901">
    <property type="entry name" value="FTSK"/>
    <property type="match status" value="1"/>
</dbReference>
<feature type="transmembrane region" description="Helical" evidence="17">
    <location>
        <begin position="121"/>
        <end position="140"/>
    </location>
</feature>
<dbReference type="InterPro" id="IPR041027">
    <property type="entry name" value="FtsK_alpha"/>
</dbReference>
<dbReference type="SMART" id="SM00382">
    <property type="entry name" value="AAA"/>
    <property type="match status" value="1"/>
</dbReference>
<dbReference type="InterPro" id="IPR002543">
    <property type="entry name" value="FtsK_dom"/>
</dbReference>
<dbReference type="SMART" id="SM00843">
    <property type="entry name" value="Ftsk_gamma"/>
    <property type="match status" value="1"/>
</dbReference>
<dbReference type="InterPro" id="IPR003593">
    <property type="entry name" value="AAA+_ATPase"/>
</dbReference>
<sequence>MPKANRKSPTEKETTRQESRRFEIGGVLMIAVGLFALTAIARFDVGIAGYWTHTILEYLFGLGAFIPPLALIFLGARYIYHPRAMAVKTRDTAWIIYFVLGLITLHWWYVPTGQEIQPSWFPQYGGALGGAGVLCLRTLFGETGVKIALLVILVVNTIFVSKWTVTDGVNFVKGKAQPHWEKASDKVKETVEAHRHVETTPTEQKQRAQFFSFDKSKEKPPVNDAPAPERTTKAAAVTPFTPSAAAPAAAPEPSWTQPEPDTDTEQVKPDIAPAKPKNDRADYKLPPLSLLTKTRQSTADTQAEVAENAQKLEELLASFGVETKITHASRGPSVTRYELEPGPGVKVSKIVNLADDIALQLAATDVRIEAPIPGKAAVGIEVPNREISSVGLREVLACDEFQHAVGGIAVGLGEDITGQPVITDLAKMPHLLVAGSTGSGKSVCINTLVASILLRSYPDEVKLILIDPKVVELAQYNHIPHLLTPVVTDVKKAAGVLRWAVREMENRYRLFASAKVRNITSYNEANPDSPLPLVVIIIDELADLMMVAPHDVEDAIARLAQMARAAGLHLVLATQRPSVDVLTGTIKANIPSRISFAVSSQIDSRTILDMAGAEKLLGKGDMLFYPIGAPKPRRVQGAFISDADVEKLVEYIKKQGQPEYNETVVQPAAEAEETQTPRWEDELLPDAIRMVMDTEQASVSMLQRRFRVGYTRAGRLIDTMENMGIVGPSLGSKARDILLTKDEVEELLARYEGDSEA</sequence>
<keyword evidence="6 15" id="KW-0547">Nucleotide-binding</keyword>
<protein>
    <submittedName>
        <fullName evidence="19">Cell division FtsK/SpoIIIE</fullName>
    </submittedName>
</protein>
<dbReference type="PATRIC" id="fig|1403945.3.peg.456"/>
<keyword evidence="12" id="KW-0131">Cell cycle</keyword>
<keyword evidence="8 15" id="KW-0067">ATP-binding</keyword>
<evidence type="ECO:0000259" key="18">
    <source>
        <dbReference type="PROSITE" id="PS50901"/>
    </source>
</evidence>
<dbReference type="Pfam" id="PF13491">
    <property type="entry name" value="FtsK_4TM"/>
    <property type="match status" value="1"/>
</dbReference>
<dbReference type="PANTHER" id="PTHR22683">
    <property type="entry name" value="SPORULATION PROTEIN RELATED"/>
    <property type="match status" value="1"/>
</dbReference>
<dbReference type="GO" id="GO:0005524">
    <property type="term" value="F:ATP binding"/>
    <property type="evidence" value="ECO:0007669"/>
    <property type="project" value="UniProtKB-UniRule"/>
</dbReference>
<dbReference type="Pfam" id="PF01580">
    <property type="entry name" value="FtsK_SpoIIIE"/>
    <property type="match status" value="1"/>
</dbReference>
<evidence type="ECO:0000256" key="3">
    <source>
        <dbReference type="ARBA" id="ARBA00022475"/>
    </source>
</evidence>
<dbReference type="InterPro" id="IPR027417">
    <property type="entry name" value="P-loop_NTPase"/>
</dbReference>
<keyword evidence="3" id="KW-1003">Cell membrane</keyword>
<keyword evidence="10" id="KW-0238">DNA-binding</keyword>
<dbReference type="RefSeq" id="WP_024048253.1">
    <property type="nucleotide sequence ID" value="NZ_AZMC01000240.1"/>
</dbReference>
<keyword evidence="9 17" id="KW-1133">Transmembrane helix</keyword>
<comment type="function">
    <text evidence="13">Essential cell division protein that coordinates cell division and chromosome segregation. The N-terminus is involved in assembly of the cell-division machinery. The C-terminus functions as a DNA motor that moves dsDNA in an ATP-dependent manner towards the dif recombination site, which is located within the replication terminus region. Required for activation of the Xer recombinase, allowing activation of chromosome unlinking by recombination.</text>
</comment>
<evidence type="ECO:0000256" key="6">
    <source>
        <dbReference type="ARBA" id="ARBA00022741"/>
    </source>
</evidence>
<dbReference type="SUPFAM" id="SSF52540">
    <property type="entry name" value="P-loop containing nucleoside triphosphate hydrolases"/>
    <property type="match status" value="1"/>
</dbReference>
<evidence type="ECO:0000256" key="5">
    <source>
        <dbReference type="ARBA" id="ARBA00022692"/>
    </source>
</evidence>
<feature type="compositionally biased region" description="Polar residues" evidence="16">
    <location>
        <begin position="199"/>
        <end position="209"/>
    </location>
</feature>
<dbReference type="Pfam" id="PF09397">
    <property type="entry name" value="FtsK_gamma"/>
    <property type="match status" value="1"/>
</dbReference>
<keyword evidence="11 17" id="KW-0472">Membrane</keyword>
<dbReference type="InterPro" id="IPR036388">
    <property type="entry name" value="WH-like_DNA-bd_sf"/>
</dbReference>
<gene>
    <name evidence="19" type="ORF">Q612_NSC00240G0002</name>
</gene>
<feature type="transmembrane region" description="Helical" evidence="17">
    <location>
        <begin position="21"/>
        <end position="43"/>
    </location>
</feature>
<dbReference type="Gene3D" id="3.40.50.300">
    <property type="entry name" value="P-loop containing nucleotide triphosphate hydrolases"/>
    <property type="match status" value="1"/>
</dbReference>
<dbReference type="Pfam" id="PF17854">
    <property type="entry name" value="FtsK_alpha"/>
    <property type="match status" value="1"/>
</dbReference>
<dbReference type="GO" id="GO:0003677">
    <property type="term" value="F:DNA binding"/>
    <property type="evidence" value="ECO:0007669"/>
    <property type="project" value="UniProtKB-KW"/>
</dbReference>
<comment type="caution">
    <text evidence="19">The sequence shown here is derived from an EMBL/GenBank/DDBJ whole genome shotgun (WGS) entry which is preliminary data.</text>
</comment>
<reference evidence="19 20" key="1">
    <citation type="submission" date="2013-12" db="EMBL/GenBank/DDBJ databases">
        <title>A Varibaculum cambriense genome reconstructed from a premature infant gut community with otherwise low bacterial novelty that shifts toward anaerobic metabolism during the third week of life.</title>
        <authorList>
            <person name="Brown C.T."/>
            <person name="Sharon I."/>
            <person name="Thomas B.C."/>
            <person name="Castelle C.J."/>
            <person name="Morowitz M.J."/>
            <person name="Banfield J.F."/>
        </authorList>
    </citation>
    <scope>NUCLEOTIDE SEQUENCE [LARGE SCALE GENOMIC DNA]</scope>
    <source>
        <strain evidence="20">DORA_17_25</strain>
    </source>
</reference>
<evidence type="ECO:0000256" key="15">
    <source>
        <dbReference type="PROSITE-ProRule" id="PRU00289"/>
    </source>
</evidence>
<dbReference type="CDD" id="cd01127">
    <property type="entry name" value="TrwB_TraG_TraD_VirD4"/>
    <property type="match status" value="1"/>
</dbReference>
<evidence type="ECO:0000256" key="13">
    <source>
        <dbReference type="ARBA" id="ARBA00024986"/>
    </source>
</evidence>
<dbReference type="GO" id="GO:0005886">
    <property type="term" value="C:plasma membrane"/>
    <property type="evidence" value="ECO:0007669"/>
    <property type="project" value="UniProtKB-SubCell"/>
</dbReference>
<dbReference type="InterPro" id="IPR036390">
    <property type="entry name" value="WH_DNA-bd_sf"/>
</dbReference>
<dbReference type="InterPro" id="IPR018541">
    <property type="entry name" value="Ftsk_gamma"/>
</dbReference>
<feature type="transmembrane region" description="Helical" evidence="17">
    <location>
        <begin position="92"/>
        <end position="109"/>
    </location>
</feature>
<comment type="similarity">
    <text evidence="2">Belongs to the FtsK/SpoIIIE/SftA family.</text>
</comment>
<keyword evidence="7" id="KW-0159">Chromosome partition</keyword>
<feature type="transmembrane region" description="Helical" evidence="17">
    <location>
        <begin position="55"/>
        <end position="80"/>
    </location>
</feature>
<dbReference type="Gene3D" id="1.10.10.10">
    <property type="entry name" value="Winged helix-like DNA-binding domain superfamily/Winged helix DNA-binding domain"/>
    <property type="match status" value="1"/>
</dbReference>
<evidence type="ECO:0000256" key="8">
    <source>
        <dbReference type="ARBA" id="ARBA00022840"/>
    </source>
</evidence>
<evidence type="ECO:0000256" key="10">
    <source>
        <dbReference type="ARBA" id="ARBA00023125"/>
    </source>
</evidence>
<dbReference type="SUPFAM" id="SSF46785">
    <property type="entry name" value="Winged helix' DNA-binding domain"/>
    <property type="match status" value="1"/>
</dbReference>
<dbReference type="PANTHER" id="PTHR22683:SF41">
    <property type="entry name" value="DNA TRANSLOCASE FTSK"/>
    <property type="match status" value="1"/>
</dbReference>
<evidence type="ECO:0000256" key="16">
    <source>
        <dbReference type="SAM" id="MobiDB-lite"/>
    </source>
</evidence>
<dbReference type="GO" id="GO:0007059">
    <property type="term" value="P:chromosome segregation"/>
    <property type="evidence" value="ECO:0007669"/>
    <property type="project" value="UniProtKB-KW"/>
</dbReference>
<evidence type="ECO:0000256" key="1">
    <source>
        <dbReference type="ARBA" id="ARBA00004651"/>
    </source>
</evidence>
<feature type="region of interest" description="Disordered" evidence="16">
    <location>
        <begin position="192"/>
        <end position="284"/>
    </location>
</feature>
<dbReference type="InterPro" id="IPR025199">
    <property type="entry name" value="FtsK_4TM"/>
</dbReference>
<feature type="compositionally biased region" description="Low complexity" evidence="16">
    <location>
        <begin position="234"/>
        <end position="253"/>
    </location>
</feature>
<dbReference type="GO" id="GO:0051301">
    <property type="term" value="P:cell division"/>
    <property type="evidence" value="ECO:0007669"/>
    <property type="project" value="UniProtKB-KW"/>
</dbReference>
<evidence type="ECO:0000256" key="17">
    <source>
        <dbReference type="SAM" id="Phobius"/>
    </source>
</evidence>
<evidence type="ECO:0000256" key="12">
    <source>
        <dbReference type="ARBA" id="ARBA00023306"/>
    </source>
</evidence>
<evidence type="ECO:0000256" key="4">
    <source>
        <dbReference type="ARBA" id="ARBA00022618"/>
    </source>
</evidence>
<dbReference type="Proteomes" id="UP000018840">
    <property type="component" value="Unassembled WGS sequence"/>
</dbReference>
<evidence type="ECO:0000313" key="20">
    <source>
        <dbReference type="Proteomes" id="UP000018840"/>
    </source>
</evidence>
<evidence type="ECO:0000256" key="2">
    <source>
        <dbReference type="ARBA" id="ARBA00006474"/>
    </source>
</evidence>
<comment type="subunit">
    <text evidence="14">Homohexamer. Forms a ring that surrounds DNA.</text>
</comment>
<dbReference type="InterPro" id="IPR050206">
    <property type="entry name" value="FtsK/SpoIIIE/SftA"/>
</dbReference>
<evidence type="ECO:0000256" key="7">
    <source>
        <dbReference type="ARBA" id="ARBA00022829"/>
    </source>
</evidence>
<feature type="domain" description="FtsK" evidence="18">
    <location>
        <begin position="418"/>
        <end position="605"/>
    </location>
</feature>
<evidence type="ECO:0000256" key="14">
    <source>
        <dbReference type="ARBA" id="ARBA00025923"/>
    </source>
</evidence>
<evidence type="ECO:0000313" key="19">
    <source>
        <dbReference type="EMBL" id="ETI87230.1"/>
    </source>
</evidence>
<evidence type="ECO:0000256" key="9">
    <source>
        <dbReference type="ARBA" id="ARBA00022989"/>
    </source>
</evidence>
<evidence type="ECO:0000256" key="11">
    <source>
        <dbReference type="ARBA" id="ARBA00023136"/>
    </source>
</evidence>
<comment type="subcellular location">
    <subcellularLocation>
        <location evidence="1">Cell membrane</location>
        <topology evidence="1">Multi-pass membrane protein</topology>
    </subcellularLocation>
</comment>
<keyword evidence="5 17" id="KW-0812">Transmembrane</keyword>
<organism evidence="19 20">
    <name type="scientific">Negativicoccus succinicivorans DORA_17_25</name>
    <dbReference type="NCBI Taxonomy" id="1403945"/>
    <lineage>
        <taxon>Bacteria</taxon>
        <taxon>Bacillati</taxon>
        <taxon>Bacillota</taxon>
        <taxon>Negativicutes</taxon>
        <taxon>Veillonellales</taxon>
        <taxon>Veillonellaceae</taxon>
        <taxon>Negativicoccus</taxon>
    </lineage>
</organism>
<feature type="transmembrane region" description="Helical" evidence="17">
    <location>
        <begin position="147"/>
        <end position="165"/>
    </location>
</feature>
<feature type="binding site" evidence="15">
    <location>
        <begin position="435"/>
        <end position="442"/>
    </location>
    <ligand>
        <name>ATP</name>
        <dbReference type="ChEBI" id="CHEBI:30616"/>
    </ligand>
</feature>
<dbReference type="Gene3D" id="3.30.980.40">
    <property type="match status" value="1"/>
</dbReference>
<keyword evidence="4 19" id="KW-0132">Cell division</keyword>